<organism evidence="1">
    <name type="scientific">Candidatus Kentrum sp. TC</name>
    <dbReference type="NCBI Taxonomy" id="2126339"/>
    <lineage>
        <taxon>Bacteria</taxon>
        <taxon>Pseudomonadati</taxon>
        <taxon>Pseudomonadota</taxon>
        <taxon>Gammaproteobacteria</taxon>
        <taxon>Candidatus Kentrum</taxon>
    </lineage>
</organism>
<dbReference type="EMBL" id="CAADFW010000004">
    <property type="protein sequence ID" value="VFK54285.1"/>
    <property type="molecule type" value="Genomic_DNA"/>
</dbReference>
<gene>
    <name evidence="1" type="ORF">BECKTC1821E_GA0114239_100516</name>
    <name evidence="2" type="ORF">BECKTC1821F_GA0114240_1004108</name>
</gene>
<protein>
    <submittedName>
        <fullName evidence="1">Uncharacterized protein</fullName>
    </submittedName>
</protein>
<dbReference type="AlphaFoldDB" id="A0A450YE12"/>
<evidence type="ECO:0000313" key="2">
    <source>
        <dbReference type="EMBL" id="VFK54285.1"/>
    </source>
</evidence>
<reference evidence="1" key="1">
    <citation type="submission" date="2019-02" db="EMBL/GenBank/DDBJ databases">
        <authorList>
            <person name="Gruber-Vodicka R. H."/>
            <person name="Seah K. B. B."/>
        </authorList>
    </citation>
    <scope>NUCLEOTIDE SEQUENCE</scope>
    <source>
        <strain evidence="1">BECK_BZ125</strain>
        <strain evidence="2">BECK_BZ126</strain>
    </source>
</reference>
<dbReference type="EMBL" id="CAADFT010000005">
    <property type="protein sequence ID" value="VFK39703.1"/>
    <property type="molecule type" value="Genomic_DNA"/>
</dbReference>
<name>A0A450YE12_9GAMM</name>
<accession>A0A450YE12</accession>
<evidence type="ECO:0000313" key="1">
    <source>
        <dbReference type="EMBL" id="VFK39703.1"/>
    </source>
</evidence>
<sequence length="116" mass="13566">MLLYRRRIMRYRFEAKIRQETILNLFFTKIHAHIFRLGLSRLFDAYPKKPNRTISIATNTPDQTIGALFEKSRLPVEFDLLGTEISFEIRLLIPPGRRFAFGCGCTIEENSASRQD</sequence>
<proteinExistence type="predicted"/>